<name>A0A0G1TG01_9BACT</name>
<evidence type="ECO:0000256" key="5">
    <source>
        <dbReference type="ARBA" id="ARBA00022840"/>
    </source>
</evidence>
<reference evidence="10 11" key="1">
    <citation type="journal article" date="2015" name="Nature">
        <title>rRNA introns, odd ribosomes, and small enigmatic genomes across a large radiation of phyla.</title>
        <authorList>
            <person name="Brown C.T."/>
            <person name="Hug L.A."/>
            <person name="Thomas B.C."/>
            <person name="Sharon I."/>
            <person name="Castelle C.J."/>
            <person name="Singh A."/>
            <person name="Wilkins M.J."/>
            <person name="Williams K.H."/>
            <person name="Banfield J.F."/>
        </authorList>
    </citation>
    <scope>NUCLEOTIDE SEQUENCE [LARGE SCALE GENOMIC DNA]</scope>
</reference>
<dbReference type="Gene3D" id="3.40.50.300">
    <property type="entry name" value="P-loop containing nucleotide triphosphate hydrolases"/>
    <property type="match status" value="2"/>
</dbReference>
<dbReference type="Pfam" id="PF19833">
    <property type="entry name" value="RecG_dom3_C"/>
    <property type="match status" value="1"/>
</dbReference>
<dbReference type="EMBL" id="LCOQ01000012">
    <property type="protein sequence ID" value="KKU80704.1"/>
    <property type="molecule type" value="Genomic_DNA"/>
</dbReference>
<comment type="caution">
    <text evidence="10">The sequence shown here is derived from an EMBL/GenBank/DDBJ whole genome shotgun (WGS) entry which is preliminary data.</text>
</comment>
<evidence type="ECO:0000256" key="7">
    <source>
        <dbReference type="ARBA" id="ARBA00023204"/>
    </source>
</evidence>
<keyword evidence="2" id="KW-0227">DNA damage</keyword>
<evidence type="ECO:0000256" key="6">
    <source>
        <dbReference type="ARBA" id="ARBA00023125"/>
    </source>
</evidence>
<evidence type="ECO:0000256" key="1">
    <source>
        <dbReference type="ARBA" id="ARBA00022741"/>
    </source>
</evidence>
<dbReference type="GO" id="GO:0006281">
    <property type="term" value="P:DNA repair"/>
    <property type="evidence" value="ECO:0007669"/>
    <property type="project" value="UniProtKB-KW"/>
</dbReference>
<feature type="domain" description="Helicase ATP-binding" evidence="8">
    <location>
        <begin position="1"/>
        <end position="112"/>
    </location>
</feature>
<keyword evidence="4 10" id="KW-0347">Helicase</keyword>
<evidence type="ECO:0000256" key="2">
    <source>
        <dbReference type="ARBA" id="ARBA00022763"/>
    </source>
</evidence>
<evidence type="ECO:0000313" key="10">
    <source>
        <dbReference type="EMBL" id="KKU80704.1"/>
    </source>
</evidence>
<dbReference type="GO" id="GO:0005524">
    <property type="term" value="F:ATP binding"/>
    <property type="evidence" value="ECO:0007669"/>
    <property type="project" value="UniProtKB-KW"/>
</dbReference>
<dbReference type="SMART" id="SM00490">
    <property type="entry name" value="HELICc"/>
    <property type="match status" value="1"/>
</dbReference>
<dbReference type="PATRIC" id="fig|1618438.3.peg.290"/>
<dbReference type="Pfam" id="PF00270">
    <property type="entry name" value="DEAD"/>
    <property type="match status" value="1"/>
</dbReference>
<dbReference type="PANTHER" id="PTHR47964">
    <property type="entry name" value="ATP-DEPENDENT DNA HELICASE HOMOLOG RECG, CHLOROPLASTIC"/>
    <property type="match status" value="1"/>
</dbReference>
<organism evidence="10 11">
    <name type="scientific">Candidatus Gottesmanbacteria bacterium GW2011_GWA1_47_8</name>
    <dbReference type="NCBI Taxonomy" id="1618438"/>
    <lineage>
        <taxon>Bacteria</taxon>
        <taxon>Candidatus Gottesmaniibacteriota</taxon>
    </lineage>
</organism>
<dbReference type="InterPro" id="IPR014001">
    <property type="entry name" value="Helicase_ATP-bd"/>
</dbReference>
<keyword evidence="6" id="KW-0238">DNA-binding</keyword>
<evidence type="ECO:0000256" key="3">
    <source>
        <dbReference type="ARBA" id="ARBA00022801"/>
    </source>
</evidence>
<dbReference type="SUPFAM" id="SSF52540">
    <property type="entry name" value="P-loop containing nucleoside triphosphate hydrolases"/>
    <property type="match status" value="1"/>
</dbReference>
<dbReference type="GO" id="GO:0003677">
    <property type="term" value="F:DNA binding"/>
    <property type="evidence" value="ECO:0007669"/>
    <property type="project" value="UniProtKB-KW"/>
</dbReference>
<dbReference type="AlphaFoldDB" id="A0A0G1TG01"/>
<keyword evidence="3" id="KW-0378">Hydrolase</keyword>
<dbReference type="PROSITE" id="PS51192">
    <property type="entry name" value="HELICASE_ATP_BIND_1"/>
    <property type="match status" value="1"/>
</dbReference>
<feature type="domain" description="Helicase C-terminal" evidence="9">
    <location>
        <begin position="131"/>
        <end position="297"/>
    </location>
</feature>
<proteinExistence type="predicted"/>
<dbReference type="PANTHER" id="PTHR47964:SF1">
    <property type="entry name" value="ATP-DEPENDENT DNA HELICASE HOMOLOG RECG, CHLOROPLASTIC"/>
    <property type="match status" value="1"/>
</dbReference>
<keyword evidence="1" id="KW-0547">Nucleotide-binding</keyword>
<accession>A0A0G1TG01</accession>
<dbReference type="GO" id="GO:0016787">
    <property type="term" value="F:hydrolase activity"/>
    <property type="evidence" value="ECO:0007669"/>
    <property type="project" value="UniProtKB-KW"/>
</dbReference>
<evidence type="ECO:0000313" key="11">
    <source>
        <dbReference type="Proteomes" id="UP000034212"/>
    </source>
</evidence>
<evidence type="ECO:0000256" key="4">
    <source>
        <dbReference type="ARBA" id="ARBA00022806"/>
    </source>
</evidence>
<dbReference type="Proteomes" id="UP000034212">
    <property type="component" value="Unassembled WGS sequence"/>
</dbReference>
<keyword evidence="5" id="KW-0067">ATP-binding</keyword>
<gene>
    <name evidence="10" type="ORF">UY08_C0012G0023</name>
</gene>
<dbReference type="InterPro" id="IPR045562">
    <property type="entry name" value="RecG_dom3_C"/>
</dbReference>
<dbReference type="InterPro" id="IPR011545">
    <property type="entry name" value="DEAD/DEAH_box_helicase_dom"/>
</dbReference>
<feature type="non-terminal residue" evidence="10">
    <location>
        <position position="1"/>
    </location>
</feature>
<keyword evidence="7" id="KW-0234">DNA repair</keyword>
<protein>
    <submittedName>
        <fullName evidence="10">ATP-dependent DNA helicase RecG</fullName>
    </submittedName>
</protein>
<sequence length="355" mass="39056">NSSLLMAPTEILAKQHHETISALGLKPHLVTGSSKDLGDTGIYIGTHALLNTLATIPTIGLVIVDEQHRFGVRQRGTLTSIKPTPHLLTMTATPIPRTMAKVLFSNIDISVLSTLPSGRKKIKTWLTPKEKREKAYQWISEQIEKTGTQAFIICPFIEESETLSTVRAVTTEFKKLKDIFHSLSLGLLHGRMKTGGKDKVLSEFRHGKTDILVATPVVEVGIDIPNATIMMIEGAERFGLSQLHQLRGRVGRGTIESYCLLFTDNESEKITQRLKALETVFSGPELAEIDLKLRGPGDMTGTRQHGLPSLRIATLSDTTLIAQTQKAAEEILPNLDRFSDLRNALKKGILGTVQD</sequence>
<dbReference type="GO" id="GO:0003678">
    <property type="term" value="F:DNA helicase activity"/>
    <property type="evidence" value="ECO:0007669"/>
    <property type="project" value="TreeGrafter"/>
</dbReference>
<dbReference type="InterPro" id="IPR027417">
    <property type="entry name" value="P-loop_NTPase"/>
</dbReference>
<dbReference type="PROSITE" id="PS51194">
    <property type="entry name" value="HELICASE_CTER"/>
    <property type="match status" value="1"/>
</dbReference>
<dbReference type="InterPro" id="IPR047112">
    <property type="entry name" value="RecG/Mfd"/>
</dbReference>
<dbReference type="Pfam" id="PF00271">
    <property type="entry name" value="Helicase_C"/>
    <property type="match status" value="1"/>
</dbReference>
<evidence type="ECO:0000259" key="8">
    <source>
        <dbReference type="PROSITE" id="PS51192"/>
    </source>
</evidence>
<dbReference type="InterPro" id="IPR001650">
    <property type="entry name" value="Helicase_C-like"/>
</dbReference>
<evidence type="ECO:0000259" key="9">
    <source>
        <dbReference type="PROSITE" id="PS51194"/>
    </source>
</evidence>